<keyword evidence="2" id="KW-0472">Membrane</keyword>
<keyword evidence="2" id="KW-1133">Transmembrane helix</keyword>
<feature type="compositionally biased region" description="Low complexity" evidence="1">
    <location>
        <begin position="213"/>
        <end position="267"/>
    </location>
</feature>
<gene>
    <name evidence="3" type="ORF">JOF35_005535</name>
</gene>
<keyword evidence="4" id="KW-1185">Reference proteome</keyword>
<reference evidence="3 4" key="1">
    <citation type="submission" date="2023-07" db="EMBL/GenBank/DDBJ databases">
        <title>Sequencing the genomes of 1000 actinobacteria strains.</title>
        <authorList>
            <person name="Klenk H.-P."/>
        </authorList>
    </citation>
    <scope>NUCLEOTIDE SEQUENCE [LARGE SCALE GENOMIC DNA]</scope>
    <source>
        <strain evidence="3 4">DSM 41600</strain>
    </source>
</reference>
<feature type="region of interest" description="Disordered" evidence="1">
    <location>
        <begin position="79"/>
        <end position="330"/>
    </location>
</feature>
<organism evidence="3 4">
    <name type="scientific">Streptomyces demainii</name>
    <dbReference type="NCBI Taxonomy" id="588122"/>
    <lineage>
        <taxon>Bacteria</taxon>
        <taxon>Bacillati</taxon>
        <taxon>Actinomycetota</taxon>
        <taxon>Actinomycetes</taxon>
        <taxon>Kitasatosporales</taxon>
        <taxon>Streptomycetaceae</taxon>
        <taxon>Streptomyces</taxon>
    </lineage>
</organism>
<comment type="caution">
    <text evidence="3">The sequence shown here is derived from an EMBL/GenBank/DDBJ whole genome shotgun (WGS) entry which is preliminary data.</text>
</comment>
<feature type="compositionally biased region" description="Basic and acidic residues" evidence="1">
    <location>
        <begin position="82"/>
        <end position="91"/>
    </location>
</feature>
<dbReference type="Proteomes" id="UP001234880">
    <property type="component" value="Unassembled WGS sequence"/>
</dbReference>
<evidence type="ECO:0000256" key="1">
    <source>
        <dbReference type="SAM" id="MobiDB-lite"/>
    </source>
</evidence>
<feature type="compositionally biased region" description="Basic residues" evidence="1">
    <location>
        <begin position="112"/>
        <end position="121"/>
    </location>
</feature>
<feature type="compositionally biased region" description="Low complexity" evidence="1">
    <location>
        <begin position="274"/>
        <end position="286"/>
    </location>
</feature>
<sequence length="330" mass="34428">MDPQSDVAERAPSRPLRADVARKGPVFVDLSGRRGRLVRHVGVLAGAACLGYSAVLGVGYAGGTSFAPRTLVPGRPVATEAFGREPDRAPEARSGPSGSRARTDAHAYAPTRHQHRRHHSGSGRPEHSAAREPGAPPSVTTRPRPAPARPAAPEPHRATPRHSPARPHPTRRESAAGHGSTTYRTPVSAHSRTAAHQPAKPPVGRSHSRSEKPSSSAAKPSAKGSGHPQRTGRPQGTGRTTGPGHAKSPQRAQSQRPQSRTPRTPRPQSRRPQSRTPQQQPSQSRPQSPPQPHNPPQAEAPEPADGAAGPAGGGAPAERADAPGAEGEAS</sequence>
<accession>A0ABT9KXP5</accession>
<evidence type="ECO:0008006" key="5">
    <source>
        <dbReference type="Google" id="ProtNLM"/>
    </source>
</evidence>
<evidence type="ECO:0000313" key="3">
    <source>
        <dbReference type="EMBL" id="MDP9613197.1"/>
    </source>
</evidence>
<dbReference type="EMBL" id="JAURUE010000002">
    <property type="protein sequence ID" value="MDP9613197.1"/>
    <property type="molecule type" value="Genomic_DNA"/>
</dbReference>
<protein>
    <recommendedName>
        <fullName evidence="5">Translation initiation factor IF-2</fullName>
    </recommendedName>
</protein>
<proteinExistence type="predicted"/>
<feature type="compositionally biased region" description="Pro residues" evidence="1">
    <location>
        <begin position="144"/>
        <end position="153"/>
    </location>
</feature>
<feature type="compositionally biased region" description="Basic residues" evidence="1">
    <location>
        <begin position="158"/>
        <end position="169"/>
    </location>
</feature>
<evidence type="ECO:0000313" key="4">
    <source>
        <dbReference type="Proteomes" id="UP001234880"/>
    </source>
</evidence>
<feature type="compositionally biased region" description="Low complexity" evidence="1">
    <location>
        <begin position="296"/>
        <end position="308"/>
    </location>
</feature>
<dbReference type="RefSeq" id="WP_307111471.1">
    <property type="nucleotide sequence ID" value="NZ_JAURUE010000002.1"/>
</dbReference>
<feature type="compositionally biased region" description="Polar residues" evidence="1">
    <location>
        <begin position="179"/>
        <end position="191"/>
    </location>
</feature>
<evidence type="ECO:0000256" key="2">
    <source>
        <dbReference type="SAM" id="Phobius"/>
    </source>
</evidence>
<feature type="transmembrane region" description="Helical" evidence="2">
    <location>
        <begin position="41"/>
        <end position="62"/>
    </location>
</feature>
<name>A0ABT9KXP5_9ACTN</name>
<keyword evidence="2" id="KW-0812">Transmembrane</keyword>